<evidence type="ECO:0000313" key="2">
    <source>
        <dbReference type="EMBL" id="AKT90273.1"/>
    </source>
</evidence>
<name>A0AAU8U164_9BACT</name>
<keyword evidence="1" id="KW-1133">Transmembrane helix</keyword>
<feature type="transmembrane region" description="Helical" evidence="1">
    <location>
        <begin position="417"/>
        <end position="436"/>
    </location>
</feature>
<protein>
    <submittedName>
        <fullName evidence="2">Oxygen tolerance protein BatD</fullName>
    </submittedName>
</protein>
<dbReference type="KEGG" id="cure:CUREO_0394"/>
<accession>A0AAU8U164</accession>
<dbReference type="AlphaFoldDB" id="A0AAU8U164"/>
<dbReference type="InterPro" id="IPR025738">
    <property type="entry name" value="BatD"/>
</dbReference>
<keyword evidence="1" id="KW-0812">Transmembrane</keyword>
<proteinExistence type="predicted"/>
<evidence type="ECO:0000313" key="3">
    <source>
        <dbReference type="Proteomes" id="UP000063971"/>
    </source>
</evidence>
<reference evidence="2 3" key="1">
    <citation type="journal article" date="2015" name="Genome Announc.">
        <title>Complete Genome Sequence of the Campylobacter ureolyticus Clinical Isolate RIGS 9880.</title>
        <authorList>
            <person name="Miller W.G."/>
            <person name="Yee E."/>
            <person name="On S.L."/>
            <person name="Andersen L.P."/>
            <person name="Bono J.L."/>
        </authorList>
    </citation>
    <scope>NUCLEOTIDE SEQUENCE [LARGE SCALE GENOMIC DNA]</scope>
    <source>
        <strain evidence="2 3">RIGS 9880</strain>
    </source>
</reference>
<keyword evidence="1" id="KW-0472">Membrane</keyword>
<dbReference type="Pfam" id="PF13584">
    <property type="entry name" value="BatD"/>
    <property type="match status" value="2"/>
</dbReference>
<dbReference type="EMBL" id="CP012195">
    <property type="protein sequence ID" value="AKT90273.1"/>
    <property type="molecule type" value="Genomic_DNA"/>
</dbReference>
<organism evidence="2 3">
    <name type="scientific">Campylobacter ureolyticus RIGS 9880</name>
    <dbReference type="NCBI Taxonomy" id="1032069"/>
    <lineage>
        <taxon>Bacteria</taxon>
        <taxon>Pseudomonadati</taxon>
        <taxon>Campylobacterota</taxon>
        <taxon>Epsilonproteobacteria</taxon>
        <taxon>Campylobacterales</taxon>
        <taxon>Campylobacteraceae</taxon>
        <taxon>Campylobacter</taxon>
    </lineage>
</organism>
<dbReference type="Proteomes" id="UP000063971">
    <property type="component" value="Chromosome"/>
</dbReference>
<dbReference type="PANTHER" id="PTHR40940:SF2">
    <property type="entry name" value="BATD"/>
    <property type="match status" value="1"/>
</dbReference>
<gene>
    <name evidence="2" type="ORF">CUREO_0394</name>
</gene>
<dbReference type="RefSeq" id="WP_200900134.1">
    <property type="nucleotide sequence ID" value="NZ_CP012195.1"/>
</dbReference>
<sequence>MRIKMLNLGRVFLIFTLFINLAFSKVSLTLDTPVVYEGNLAQFSIVADGNKVKFPDIDEVGGYAILGTSSSQNISIINGAKSKTVSKIYAFKPLKSIEIPSFEVLVDGKLYKTEPANLEVVKQTPNKTGDEFMVELKTNKNKLILGDYLKLDVVFKIRADVKFDKFDYEFPKIEHFLIKQLNYVKNSSENGYITQTISFLFFPQQAGNYEISPLKAYFGNTQKDQFSDPFFSSFFGNIKWKDTISNSLNLEVLPLPGNVQNFGKFSIDATVDKTKVNANEPVNLTLKINGDGNIEDIKKFDLKIDNALIYPNNPEIKNYLNNGLYGGEFLQKFAIVGDGNFTIPAIDFSYFDKDLNATKTISSQEIKIEVLNSNLQNSSQAQNSPKILVSDELKSDNLNEIKDENLSNLNTKTSKKYLILTFILGFILGIISMILFPKINFKKEKKQKPIIEKLKAAKSDKELFDLLLPYIKTSKFIDETLNLLEENLYKNASNKIDKRKIIEYFLNI</sequence>
<evidence type="ECO:0000256" key="1">
    <source>
        <dbReference type="SAM" id="Phobius"/>
    </source>
</evidence>
<dbReference type="PANTHER" id="PTHR40940">
    <property type="entry name" value="PROTEIN BATD-RELATED"/>
    <property type="match status" value="1"/>
</dbReference>